<feature type="chain" id="PRO_5041674837" description="Ig-like domain-containing protein" evidence="2">
    <location>
        <begin position="18"/>
        <end position="912"/>
    </location>
</feature>
<evidence type="ECO:0000313" key="4">
    <source>
        <dbReference type="WBParaSite" id="TREG1_119690.1"/>
    </source>
</evidence>
<evidence type="ECO:0000256" key="2">
    <source>
        <dbReference type="SAM" id="SignalP"/>
    </source>
</evidence>
<keyword evidence="3" id="KW-1185">Reference proteome</keyword>
<reference evidence="3" key="1">
    <citation type="submission" date="2022-06" db="EMBL/GenBank/DDBJ databases">
        <authorList>
            <person name="Berger JAMES D."/>
            <person name="Berger JAMES D."/>
        </authorList>
    </citation>
    <scope>NUCLEOTIDE SEQUENCE [LARGE SCALE GENOMIC DNA]</scope>
</reference>
<keyword evidence="1" id="KW-1133">Transmembrane helix</keyword>
<organism evidence="3 4">
    <name type="scientific">Trichobilharzia regenti</name>
    <name type="common">Nasal bird schistosome</name>
    <dbReference type="NCBI Taxonomy" id="157069"/>
    <lineage>
        <taxon>Eukaryota</taxon>
        <taxon>Metazoa</taxon>
        <taxon>Spiralia</taxon>
        <taxon>Lophotrochozoa</taxon>
        <taxon>Platyhelminthes</taxon>
        <taxon>Trematoda</taxon>
        <taxon>Digenea</taxon>
        <taxon>Strigeidida</taxon>
        <taxon>Schistosomatoidea</taxon>
        <taxon>Schistosomatidae</taxon>
        <taxon>Trichobilharzia</taxon>
    </lineage>
</organism>
<feature type="signal peptide" evidence="2">
    <location>
        <begin position="1"/>
        <end position="17"/>
    </location>
</feature>
<dbReference type="AlphaFoldDB" id="A0AA85J0A4"/>
<evidence type="ECO:0000313" key="3">
    <source>
        <dbReference type="Proteomes" id="UP000050795"/>
    </source>
</evidence>
<accession>A0AA85J0A4</accession>
<reference evidence="4" key="2">
    <citation type="submission" date="2023-11" db="UniProtKB">
        <authorList>
            <consortium name="WormBaseParasite"/>
        </authorList>
    </citation>
    <scope>IDENTIFICATION</scope>
</reference>
<evidence type="ECO:0000256" key="1">
    <source>
        <dbReference type="SAM" id="Phobius"/>
    </source>
</evidence>
<evidence type="ECO:0008006" key="5">
    <source>
        <dbReference type="Google" id="ProtNLM"/>
    </source>
</evidence>
<dbReference type="Proteomes" id="UP000050795">
    <property type="component" value="Unassembled WGS sequence"/>
</dbReference>
<sequence length="912" mass="105810">MIFYPLLWYLLILSVNSDEDEIQGTLNGFDSEDIEIKIGDRAVFKCGVLSNKIPLERQGYWEGRIIRGRHSIIDMEKRNNQIFIKPSNNYTIYLKSGIVEIECTLINSETRDIILQFTKMITITGCDKVYGTINLIDASDIVIPIGSKDQFQCGLLPKGIESQLSGYWSGQFTQGKNHYLVSMIHNNGKVYIKKPSNADIYDMSGIVKLKCTFKRQGDNVKLYEFERSIKITHCMLQTRLVGSVERQILKRYCELNPRQSGLNARTWIRNYAENPVFWWRGYFFDISRLSNGTAVVWCTITNWRLGKDITTHTRFIHLFFPQFLQTPETYGSFVSLPVGSNAKIYVYETWWDVNSINSKFLDNDLFSLNVKSNGFYVQPPKNYEVYPKAGRKHIPIDRYGRYFIKIYIEEIYTGTLNNIDSSDVWTKIGSKDTFKCGLLSHRYYNPLTYWASKQISGPKDVIHIDHVPTGNIIEPSICHLMYKVPAKIRIQCSLMASYRNILHRFEKTLTVIGDEICAAYKASGLNHILLKVGSNDTFDCDMKPDVYKYNEYGYWYADYADTESITSNIVSIKNCYHKAIIGPPLDSDVYIRSGQVDIYCYLIPFKNHQPDFALHKRITILDILMYPENLTFYVGDDIEPICTVTGISINNLHSIGYLQIVPLKPIDDILSVIHAIETPFIRPPRGYRTYPKPSHIPIECIFTSHDGKTIKSQFEIHILNKSMRKVSKKQKRQSFSTEPLITPLPNQPISTLSCLLIAIIWFLLLIFASLTMYKCITLNDEMNIDEMKLQSELTSEYESTTNEDYQITPAMIMNIDKEQPDNLLEMFALETNDTNMKTMETLQYLIEIYHDYSEISEHWRELWMNDDLEGLVQSSELFLKFVEKMIRSNQKEPIKFNELLEIIRNCERRIVD</sequence>
<protein>
    <recommendedName>
        <fullName evidence="5">Ig-like domain-containing protein</fullName>
    </recommendedName>
</protein>
<feature type="transmembrane region" description="Helical" evidence="1">
    <location>
        <begin position="749"/>
        <end position="773"/>
    </location>
</feature>
<keyword evidence="2" id="KW-0732">Signal</keyword>
<name>A0AA85J0A4_TRIRE</name>
<dbReference type="WBParaSite" id="TREG1_119690.1">
    <property type="protein sequence ID" value="TREG1_119690.1"/>
    <property type="gene ID" value="TREG1_119690"/>
</dbReference>
<keyword evidence="1" id="KW-0472">Membrane</keyword>
<proteinExistence type="predicted"/>
<keyword evidence="1" id="KW-0812">Transmembrane</keyword>